<dbReference type="InterPro" id="IPR032710">
    <property type="entry name" value="NTF2-like_dom_sf"/>
</dbReference>
<keyword evidence="3" id="KW-1185">Reference proteome</keyword>
<gene>
    <name evidence="2" type="ORF">GBA63_00615</name>
</gene>
<sequence length="127" mass="14330">MSKEVADKFVEALWKLEEDRDVGALVEVHTEDCDVGNVAVPKTFSGHDGLREFWTSYRDTFGSMKSEFRNVFADEDGHAALEWTTSGDANGRDVSYDGVSLLEIEDGKVSRFRAYFDPRTVTNQVVR</sequence>
<protein>
    <submittedName>
        <fullName evidence="2">Nuclear transport factor 2 family protein</fullName>
    </submittedName>
</protein>
<dbReference type="AlphaFoldDB" id="A0A6G8Q496"/>
<name>A0A6G8Q496_9ACTN</name>
<reference evidence="2 3" key="1">
    <citation type="submission" date="2019-10" db="EMBL/GenBank/DDBJ databases">
        <title>Rubrobacter sp nov SCSIO 52090 isolated from a deep-sea sediment in the South China Sea.</title>
        <authorList>
            <person name="Chen R.W."/>
        </authorList>
    </citation>
    <scope>NUCLEOTIDE SEQUENCE [LARGE SCALE GENOMIC DNA]</scope>
    <source>
        <strain evidence="2 3">SCSIO 52909</strain>
    </source>
</reference>
<dbReference type="KEGG" id="rub:GBA63_00615"/>
<dbReference type="Pfam" id="PF12680">
    <property type="entry name" value="SnoaL_2"/>
    <property type="match status" value="1"/>
</dbReference>
<dbReference type="RefSeq" id="WP_166172508.1">
    <property type="nucleotide sequence ID" value="NZ_CP045119.1"/>
</dbReference>
<organism evidence="2 3">
    <name type="scientific">Rubrobacter tropicus</name>
    <dbReference type="NCBI Taxonomy" id="2653851"/>
    <lineage>
        <taxon>Bacteria</taxon>
        <taxon>Bacillati</taxon>
        <taxon>Actinomycetota</taxon>
        <taxon>Rubrobacteria</taxon>
        <taxon>Rubrobacterales</taxon>
        <taxon>Rubrobacteraceae</taxon>
        <taxon>Rubrobacter</taxon>
    </lineage>
</organism>
<feature type="domain" description="SnoaL-like" evidence="1">
    <location>
        <begin position="10"/>
        <end position="111"/>
    </location>
</feature>
<evidence type="ECO:0000313" key="2">
    <source>
        <dbReference type="EMBL" id="QIN81286.1"/>
    </source>
</evidence>
<dbReference type="InterPro" id="IPR037401">
    <property type="entry name" value="SnoaL-like"/>
</dbReference>
<dbReference type="Gene3D" id="3.10.450.50">
    <property type="match status" value="1"/>
</dbReference>
<proteinExistence type="predicted"/>
<dbReference type="EMBL" id="CP045119">
    <property type="protein sequence ID" value="QIN81286.1"/>
    <property type="molecule type" value="Genomic_DNA"/>
</dbReference>
<dbReference type="Proteomes" id="UP000501452">
    <property type="component" value="Chromosome"/>
</dbReference>
<dbReference type="SUPFAM" id="SSF54427">
    <property type="entry name" value="NTF2-like"/>
    <property type="match status" value="1"/>
</dbReference>
<evidence type="ECO:0000313" key="3">
    <source>
        <dbReference type="Proteomes" id="UP000501452"/>
    </source>
</evidence>
<accession>A0A6G8Q496</accession>
<evidence type="ECO:0000259" key="1">
    <source>
        <dbReference type="Pfam" id="PF12680"/>
    </source>
</evidence>